<comment type="caution">
    <text evidence="1">The sequence shown here is derived from an EMBL/GenBank/DDBJ whole genome shotgun (WGS) entry which is preliminary data.</text>
</comment>
<dbReference type="EMBL" id="MTLN01000004">
    <property type="protein sequence ID" value="ONN71688.1"/>
    <property type="molecule type" value="Genomic_DNA"/>
</dbReference>
<evidence type="ECO:0000313" key="2">
    <source>
        <dbReference type="Proteomes" id="UP000189310"/>
    </source>
</evidence>
<name>A0ABX3IXG5_9PSED</name>
<proteinExistence type="predicted"/>
<dbReference type="Proteomes" id="UP000189310">
    <property type="component" value="Unassembled WGS sequence"/>
</dbReference>
<evidence type="ECO:0000313" key="1">
    <source>
        <dbReference type="EMBL" id="ONN71688.1"/>
    </source>
</evidence>
<protein>
    <submittedName>
        <fullName evidence="1">Uncharacterized protein</fullName>
    </submittedName>
</protein>
<gene>
    <name evidence="1" type="ORF">BVL52_08570</name>
</gene>
<sequence>MNIYRKTFVAVCPNDGEAIIYDLKIETDRKIFVEHINTATALIKAGFQEEIADELHRQFGGLQTIQATHQGVDLTTIRGGP</sequence>
<keyword evidence="2" id="KW-1185">Reference proteome</keyword>
<dbReference type="RefSeq" id="WP_077171670.1">
    <property type="nucleotide sequence ID" value="NZ_MTLN01000004.1"/>
</dbReference>
<organism evidence="1 2">
    <name type="scientific">Pseudomonas oryzihabitans</name>
    <dbReference type="NCBI Taxonomy" id="47885"/>
    <lineage>
        <taxon>Bacteria</taxon>
        <taxon>Pseudomonadati</taxon>
        <taxon>Pseudomonadota</taxon>
        <taxon>Gammaproteobacteria</taxon>
        <taxon>Pseudomonadales</taxon>
        <taxon>Pseudomonadaceae</taxon>
        <taxon>Pseudomonas</taxon>
    </lineage>
</organism>
<reference evidence="1 2" key="1">
    <citation type="submission" date="2017-01" db="EMBL/GenBank/DDBJ databases">
        <title>Pseudomonas psychrotolerans genome sequencing and assembly.</title>
        <authorList>
            <person name="Vyas B."/>
            <person name="Mayilraj S."/>
        </authorList>
    </citation>
    <scope>NUCLEOTIDE SEQUENCE [LARGE SCALE GENOMIC DNA]</scope>
    <source>
        <strain evidence="1 2">SDS18</strain>
    </source>
</reference>
<accession>A0ABX3IXG5</accession>